<evidence type="ECO:0000256" key="4">
    <source>
        <dbReference type="ARBA" id="ARBA00004626"/>
    </source>
</evidence>
<feature type="coiled-coil region" evidence="21">
    <location>
        <begin position="321"/>
        <end position="384"/>
    </location>
</feature>
<reference evidence="23" key="1">
    <citation type="submission" date="2025-08" db="UniProtKB">
        <authorList>
            <consortium name="Ensembl"/>
        </authorList>
    </citation>
    <scope>IDENTIFICATION</scope>
</reference>
<evidence type="ECO:0000256" key="21">
    <source>
        <dbReference type="SAM" id="Coils"/>
    </source>
</evidence>
<dbReference type="GeneTree" id="ENSGT00940000154222"/>
<evidence type="ECO:0000256" key="5">
    <source>
        <dbReference type="ARBA" id="ARBA00004629"/>
    </source>
</evidence>
<organism evidence="23 24">
    <name type="scientific">Mastacembelus armatus</name>
    <name type="common">zig-zag eel</name>
    <dbReference type="NCBI Taxonomy" id="205130"/>
    <lineage>
        <taxon>Eukaryota</taxon>
        <taxon>Metazoa</taxon>
        <taxon>Chordata</taxon>
        <taxon>Craniata</taxon>
        <taxon>Vertebrata</taxon>
        <taxon>Euteleostomi</taxon>
        <taxon>Actinopterygii</taxon>
        <taxon>Neopterygii</taxon>
        <taxon>Teleostei</taxon>
        <taxon>Neoteleostei</taxon>
        <taxon>Acanthomorphata</taxon>
        <taxon>Anabantaria</taxon>
        <taxon>Synbranchiformes</taxon>
        <taxon>Mastacembelidae</taxon>
        <taxon>Mastacembelus</taxon>
    </lineage>
</organism>
<evidence type="ECO:0000256" key="17">
    <source>
        <dbReference type="ARBA" id="ARBA00023306"/>
    </source>
</evidence>
<proteinExistence type="inferred from homology"/>
<keyword evidence="8" id="KW-0132">Cell division</keyword>
<dbReference type="GO" id="GO:0030496">
    <property type="term" value="C:midbody"/>
    <property type="evidence" value="ECO:0007669"/>
    <property type="project" value="UniProtKB-SubCell"/>
</dbReference>
<sequence>MQRNLEGYVGFANLPNQVYRKSVKRGFEFTLMVVGESGLGKSTLINSLFLTDLYSKDYPGPSQRIKKTVQVEQSKVLIKEGGVQLTLTIVDTPGFGDAVDNSNCWQPVINYIDSKCEDFLNAESRVNRRSMPDNRVHCCLYFIAPSGHGLKPLDIEFMKRLHDKVNVIPLIAKADTLTPEECQLFKKQIMKEIQEHKIKIYEFPDTEDDEDNKLIRKIKEKMPLAVVGSNVVIEVNGKKVRGRQYPWGVAEVENGEHCDFTVLRNMLIRTHMQDLKDVTNNVHYENYRSKKLAAVTCNGVDTSKTKGQLTKSPLKMEAEMEQVFEMKVKEKKQKLKDSEAELERRHEQMKRNLEAQYKELEEKRRVFEEEKANWEAQQRILEQQKLDASKTMEKNKKKGKIF</sequence>
<reference evidence="23" key="2">
    <citation type="submission" date="2025-09" db="UniProtKB">
        <authorList>
            <consortium name="Ensembl"/>
        </authorList>
    </citation>
    <scope>IDENTIFICATION</scope>
</reference>
<evidence type="ECO:0000256" key="13">
    <source>
        <dbReference type="ARBA" id="ARBA00023069"/>
    </source>
</evidence>
<dbReference type="PANTHER" id="PTHR18884">
    <property type="entry name" value="SEPTIN"/>
    <property type="match status" value="1"/>
</dbReference>
<dbReference type="CDD" id="cd01850">
    <property type="entry name" value="CDC_Septin"/>
    <property type="match status" value="1"/>
</dbReference>
<dbReference type="InterPro" id="IPR030379">
    <property type="entry name" value="G_SEPTIN_dom"/>
</dbReference>
<evidence type="ECO:0000256" key="1">
    <source>
        <dbReference type="ARBA" id="ARBA00004186"/>
    </source>
</evidence>
<dbReference type="Ensembl" id="ENSMAMT00000047442.1">
    <property type="protein sequence ID" value="ENSMAMP00000049200.1"/>
    <property type="gene ID" value="ENSMAMG00000025602.1"/>
</dbReference>
<evidence type="ECO:0000256" key="19">
    <source>
        <dbReference type="PIRNR" id="PIRNR006698"/>
    </source>
</evidence>
<evidence type="ECO:0000256" key="12">
    <source>
        <dbReference type="ARBA" id="ARBA00023054"/>
    </source>
</evidence>
<feature type="domain" description="Septin-type G" evidence="22">
    <location>
        <begin position="25"/>
        <end position="294"/>
    </location>
</feature>
<dbReference type="Proteomes" id="UP000261640">
    <property type="component" value="Unplaced"/>
</dbReference>
<evidence type="ECO:0000256" key="18">
    <source>
        <dbReference type="ARBA" id="ARBA00023328"/>
    </source>
</evidence>
<keyword evidence="17" id="KW-0131">Cell cycle</keyword>
<keyword evidence="15" id="KW-0206">Cytoskeleton</keyword>
<dbReference type="PIRSF" id="PIRSF006698">
    <property type="entry name" value="Septin"/>
    <property type="match status" value="1"/>
</dbReference>
<evidence type="ECO:0000256" key="2">
    <source>
        <dbReference type="ARBA" id="ARBA00004214"/>
    </source>
</evidence>
<evidence type="ECO:0000256" key="6">
    <source>
        <dbReference type="ARBA" id="ARBA00022454"/>
    </source>
</evidence>
<keyword evidence="18" id="KW-0137">Centromere</keyword>
<evidence type="ECO:0000313" key="24">
    <source>
        <dbReference type="Proteomes" id="UP000261640"/>
    </source>
</evidence>
<evidence type="ECO:0000259" key="22">
    <source>
        <dbReference type="PROSITE" id="PS51719"/>
    </source>
</evidence>
<comment type="similarity">
    <text evidence="19 20">Belongs to the TRAFAC class TrmE-Era-EngA-EngB-Septin-like GTPase superfamily. Septin GTPase family.</text>
</comment>
<name>A0A7N8XHL3_9TELE</name>
<evidence type="ECO:0000256" key="10">
    <source>
        <dbReference type="ARBA" id="ARBA00022776"/>
    </source>
</evidence>
<evidence type="ECO:0000256" key="7">
    <source>
        <dbReference type="ARBA" id="ARBA00022490"/>
    </source>
</evidence>
<keyword evidence="24" id="KW-1185">Reference proteome</keyword>
<keyword evidence="14 20" id="KW-0342">GTP-binding</keyword>
<dbReference type="GO" id="GO:0031105">
    <property type="term" value="C:septin complex"/>
    <property type="evidence" value="ECO:0007669"/>
    <property type="project" value="InterPro"/>
</dbReference>
<keyword evidence="10" id="KW-0498">Mitosis</keyword>
<evidence type="ECO:0000256" key="11">
    <source>
        <dbReference type="ARBA" id="ARBA00022838"/>
    </source>
</evidence>
<keyword evidence="9 20" id="KW-0547">Nucleotide-binding</keyword>
<dbReference type="Pfam" id="PF00735">
    <property type="entry name" value="Septin"/>
    <property type="match status" value="1"/>
</dbReference>
<evidence type="ECO:0000256" key="3">
    <source>
        <dbReference type="ARBA" id="ARBA00004430"/>
    </source>
</evidence>
<dbReference type="Gene3D" id="3.40.50.300">
    <property type="entry name" value="P-loop containing nucleotide triphosphate hydrolases"/>
    <property type="match status" value="1"/>
</dbReference>
<evidence type="ECO:0000256" key="9">
    <source>
        <dbReference type="ARBA" id="ARBA00022741"/>
    </source>
</evidence>
<evidence type="ECO:0000256" key="16">
    <source>
        <dbReference type="ARBA" id="ARBA00023273"/>
    </source>
</evidence>
<evidence type="ECO:0000313" key="23">
    <source>
        <dbReference type="Ensembl" id="ENSMAMP00000049200.1"/>
    </source>
</evidence>
<dbReference type="InterPro" id="IPR027417">
    <property type="entry name" value="P-loop_NTPase"/>
</dbReference>
<keyword evidence="6" id="KW-0158">Chromosome</keyword>
<dbReference type="GO" id="GO:0005819">
    <property type="term" value="C:spindle"/>
    <property type="evidence" value="ECO:0007669"/>
    <property type="project" value="UniProtKB-SubCell"/>
</dbReference>
<evidence type="ECO:0000256" key="20">
    <source>
        <dbReference type="RuleBase" id="RU004560"/>
    </source>
</evidence>
<evidence type="ECO:0000256" key="14">
    <source>
        <dbReference type="ARBA" id="ARBA00023134"/>
    </source>
</evidence>
<evidence type="ECO:0000256" key="8">
    <source>
        <dbReference type="ARBA" id="ARBA00022618"/>
    </source>
</evidence>
<protein>
    <recommendedName>
        <fullName evidence="19">Septin</fullName>
    </recommendedName>
</protein>
<dbReference type="GO" id="GO:0051301">
    <property type="term" value="P:cell division"/>
    <property type="evidence" value="ECO:0007669"/>
    <property type="project" value="UniProtKB-KW"/>
</dbReference>
<keyword evidence="7" id="KW-0963">Cytoplasm</keyword>
<keyword evidence="11" id="KW-0995">Kinetochore</keyword>
<keyword evidence="13" id="KW-0969">Cilium</keyword>
<dbReference type="PRINTS" id="PR01742">
    <property type="entry name" value="SEPTIN7"/>
</dbReference>
<dbReference type="GO" id="GO:0005930">
    <property type="term" value="C:axoneme"/>
    <property type="evidence" value="ECO:0007669"/>
    <property type="project" value="UniProtKB-SubCell"/>
</dbReference>
<dbReference type="GO" id="GO:0000776">
    <property type="term" value="C:kinetochore"/>
    <property type="evidence" value="ECO:0007669"/>
    <property type="project" value="UniProtKB-KW"/>
</dbReference>
<dbReference type="GO" id="GO:0032154">
    <property type="term" value="C:cleavage furrow"/>
    <property type="evidence" value="ECO:0007669"/>
    <property type="project" value="UniProtKB-SubCell"/>
</dbReference>
<dbReference type="InterPro" id="IPR008115">
    <property type="entry name" value="Septin7"/>
</dbReference>
<evidence type="ECO:0000256" key="15">
    <source>
        <dbReference type="ARBA" id="ARBA00023212"/>
    </source>
</evidence>
<keyword evidence="16" id="KW-0966">Cell projection</keyword>
<dbReference type="InterPro" id="IPR016491">
    <property type="entry name" value="Septin"/>
</dbReference>
<dbReference type="PROSITE" id="PS51719">
    <property type="entry name" value="G_SEPTIN"/>
    <property type="match status" value="1"/>
</dbReference>
<dbReference type="GO" id="GO:0005525">
    <property type="term" value="F:GTP binding"/>
    <property type="evidence" value="ECO:0007669"/>
    <property type="project" value="UniProtKB-UniRule"/>
</dbReference>
<comment type="subcellular location">
    <subcellularLocation>
        <location evidence="5">Chromosome</location>
        <location evidence="5">Centromere</location>
        <location evidence="5">Kinetochore</location>
    </subcellularLocation>
    <subcellularLocation>
        <location evidence="4">Cleavage furrow</location>
    </subcellularLocation>
    <subcellularLocation>
        <location evidence="3">Cytoplasm</location>
        <location evidence="3">Cytoskeleton</location>
        <location evidence="3">Cilium axoneme</location>
    </subcellularLocation>
    <subcellularLocation>
        <location evidence="1">Cytoplasm</location>
        <location evidence="1">Cytoskeleton</location>
        <location evidence="1">Spindle</location>
    </subcellularLocation>
    <subcellularLocation>
        <location evidence="2">Midbody</location>
    </subcellularLocation>
</comment>
<dbReference type="SUPFAM" id="SSF52540">
    <property type="entry name" value="P-loop containing nucleoside triphosphate hydrolases"/>
    <property type="match status" value="1"/>
</dbReference>
<accession>A0A7N8XHL3</accession>
<dbReference type="AlphaFoldDB" id="A0A7N8XHL3"/>
<keyword evidence="12 21" id="KW-0175">Coiled coil</keyword>